<comment type="subcellular location">
    <subcellularLocation>
        <location evidence="1">Secreted</location>
    </subcellularLocation>
</comment>
<dbReference type="EC" id="5.3.2.1" evidence="9"/>
<dbReference type="OrthoDB" id="255819at2759"/>
<evidence type="ECO:0000256" key="3">
    <source>
        <dbReference type="ARBA" id="ARBA00022514"/>
    </source>
</evidence>
<dbReference type="Pfam" id="PF01187">
    <property type="entry name" value="MIF"/>
    <property type="match status" value="1"/>
</dbReference>
<evidence type="ECO:0000256" key="11">
    <source>
        <dbReference type="ARBA" id="ARBA00041912"/>
    </source>
</evidence>
<dbReference type="FunFam" id="3.30.429.10:FF:000005">
    <property type="entry name" value="Macrophage migration inhibitory factor"/>
    <property type="match status" value="1"/>
</dbReference>
<keyword evidence="5" id="KW-0413">Isomerase</keyword>
<evidence type="ECO:0000256" key="5">
    <source>
        <dbReference type="ARBA" id="ARBA00023235"/>
    </source>
</evidence>
<dbReference type="AlphaFoldDB" id="A0A024V4Q2"/>
<evidence type="ECO:0000256" key="8">
    <source>
        <dbReference type="ARBA" id="ARBA00038932"/>
    </source>
</evidence>
<evidence type="ECO:0000313" key="14">
    <source>
        <dbReference type="Proteomes" id="UP000030690"/>
    </source>
</evidence>
<dbReference type="GO" id="GO:0005615">
    <property type="term" value="C:extracellular space"/>
    <property type="evidence" value="ECO:0007669"/>
    <property type="project" value="UniProtKB-KW"/>
</dbReference>
<dbReference type="GO" id="GO:0005125">
    <property type="term" value="F:cytokine activity"/>
    <property type="evidence" value="ECO:0007669"/>
    <property type="project" value="UniProtKB-KW"/>
</dbReference>
<accession>A0A024V4Q2</accession>
<evidence type="ECO:0000256" key="12">
    <source>
        <dbReference type="ARBA" id="ARBA00042730"/>
    </source>
</evidence>
<dbReference type="GO" id="GO:0050178">
    <property type="term" value="F:phenylpyruvate tautomerase activity"/>
    <property type="evidence" value="ECO:0007669"/>
    <property type="project" value="UniProtKB-EC"/>
</dbReference>
<protein>
    <recommendedName>
        <fullName evidence="12">L-dopachrome isomerase</fullName>
        <ecNumber evidence="9">5.3.2.1</ecNumber>
        <ecNumber evidence="8">5.3.3.12</ecNumber>
    </recommendedName>
    <alternativeName>
        <fullName evidence="10">L-dopachrome tautomerase</fullName>
    </alternativeName>
    <alternativeName>
        <fullName evidence="11">Phenylpyruvate tautomerase</fullName>
    </alternativeName>
</protein>
<dbReference type="SMR" id="A0A024V4Q2"/>
<dbReference type="PANTHER" id="PTHR11954">
    <property type="entry name" value="D-DOPACHROME DECARBOXYLASE"/>
    <property type="match status" value="1"/>
</dbReference>
<evidence type="ECO:0000313" key="13">
    <source>
        <dbReference type="EMBL" id="ETW17542.1"/>
    </source>
</evidence>
<comment type="similarity">
    <text evidence="2">Belongs to the MIF family.</text>
</comment>
<dbReference type="EC" id="5.3.3.12" evidence="8"/>
<evidence type="ECO:0000256" key="2">
    <source>
        <dbReference type="ARBA" id="ARBA00005851"/>
    </source>
</evidence>
<dbReference type="Gene3D" id="3.30.429.10">
    <property type="entry name" value="Macrophage Migration Inhibitory Factor"/>
    <property type="match status" value="1"/>
</dbReference>
<gene>
    <name evidence="13" type="ORF">PFFVO_03560</name>
</gene>
<evidence type="ECO:0000256" key="4">
    <source>
        <dbReference type="ARBA" id="ARBA00022525"/>
    </source>
</evidence>
<organism evidence="13 14">
    <name type="scientific">Plasmodium falciparum Vietnam Oak-Knoll</name>
    <name type="common">FVO</name>
    <dbReference type="NCBI Taxonomy" id="1036723"/>
    <lineage>
        <taxon>Eukaryota</taxon>
        <taxon>Sar</taxon>
        <taxon>Alveolata</taxon>
        <taxon>Apicomplexa</taxon>
        <taxon>Aconoidasida</taxon>
        <taxon>Haemosporida</taxon>
        <taxon>Plasmodiidae</taxon>
        <taxon>Plasmodium</taxon>
        <taxon>Plasmodium (Laverania)</taxon>
    </lineage>
</organism>
<reference evidence="13 14" key="1">
    <citation type="submission" date="2013-02" db="EMBL/GenBank/DDBJ databases">
        <title>The Genome Annotation of Plasmodium falciparum Vietnam Oak-Knoll (FVO).</title>
        <authorList>
            <consortium name="The Broad Institute Genome Sequencing Platform"/>
            <consortium name="The Broad Institute Genome Sequencing Center for Infectious Disease"/>
            <person name="Neafsey D."/>
            <person name="Hoffman S."/>
            <person name="Volkman S."/>
            <person name="Rosenthal P."/>
            <person name="Walker B."/>
            <person name="Young S.K."/>
            <person name="Zeng Q."/>
            <person name="Gargeya S."/>
            <person name="Fitzgerald M."/>
            <person name="Haas B."/>
            <person name="Abouelleil A."/>
            <person name="Allen A.W."/>
            <person name="Alvarado L."/>
            <person name="Arachchi H.M."/>
            <person name="Berlin A.M."/>
            <person name="Chapman S.B."/>
            <person name="Gainer-Dewar J."/>
            <person name="Goldberg J."/>
            <person name="Griggs A."/>
            <person name="Gujja S."/>
            <person name="Hansen M."/>
            <person name="Howarth C."/>
            <person name="Imamovic A."/>
            <person name="Ireland A."/>
            <person name="Larimer J."/>
            <person name="McCowan C."/>
            <person name="Murphy C."/>
            <person name="Pearson M."/>
            <person name="Poon T.W."/>
            <person name="Priest M."/>
            <person name="Roberts A."/>
            <person name="Saif S."/>
            <person name="Shea T."/>
            <person name="Sisk P."/>
            <person name="Sykes S."/>
            <person name="Wortman J."/>
            <person name="Nusbaum C."/>
            <person name="Birren B."/>
        </authorList>
    </citation>
    <scope>NUCLEOTIDE SEQUENCE [LARGE SCALE GENOMIC DNA]</scope>
    <source>
        <strain evidence="14">Vietnam Oak-Knoll (FVO)</strain>
    </source>
</reference>
<name>A0A024V4Q2_PLAFA</name>
<keyword evidence="3" id="KW-0202">Cytokine</keyword>
<dbReference type="InterPro" id="IPR001398">
    <property type="entry name" value="Macrophage_inhib_fac"/>
</dbReference>
<evidence type="ECO:0000256" key="9">
    <source>
        <dbReference type="ARBA" id="ARBA00039086"/>
    </source>
</evidence>
<reference evidence="13 14" key="2">
    <citation type="submission" date="2013-02" db="EMBL/GenBank/DDBJ databases">
        <title>The Genome Sequence of Plasmodium falciparum Vietnam Oak-Knoll (FVO).</title>
        <authorList>
            <consortium name="The Broad Institute Genome Sequencing Platform"/>
            <consortium name="The Broad Institute Genome Sequencing Center for Infectious Disease"/>
            <person name="Neafsey D."/>
            <person name="Cheeseman I."/>
            <person name="Volkman S."/>
            <person name="Adams J."/>
            <person name="Walker B."/>
            <person name="Young S.K."/>
            <person name="Zeng Q."/>
            <person name="Gargeya S."/>
            <person name="Fitzgerald M."/>
            <person name="Haas B."/>
            <person name="Abouelleil A."/>
            <person name="Alvarado L."/>
            <person name="Arachchi H.M."/>
            <person name="Berlin A.M."/>
            <person name="Chapman S.B."/>
            <person name="Dewar J."/>
            <person name="Goldberg J."/>
            <person name="Griggs A."/>
            <person name="Gujja S."/>
            <person name="Hansen M."/>
            <person name="Howarth C."/>
            <person name="Imamovic A."/>
            <person name="Larimer J."/>
            <person name="McCowan C."/>
            <person name="Murphy C."/>
            <person name="Neiman D."/>
            <person name="Pearson M."/>
            <person name="Priest M."/>
            <person name="Roberts A."/>
            <person name="Saif S."/>
            <person name="Shea T."/>
            <person name="Sisk P."/>
            <person name="Sykes S."/>
            <person name="Wortman J."/>
            <person name="Nusbaum C."/>
            <person name="Birren B."/>
        </authorList>
    </citation>
    <scope>NUCLEOTIDE SEQUENCE [LARGE SCALE GENOMIC DNA]</scope>
    <source>
        <strain evidence="14">Vietnam Oak-Knoll (FVO)</strain>
    </source>
</reference>
<dbReference type="SUPFAM" id="SSF55331">
    <property type="entry name" value="Tautomerase/MIF"/>
    <property type="match status" value="1"/>
</dbReference>
<proteinExistence type="inferred from homology"/>
<sequence length="116" mass="12845">MPCCEVITNVNLPDDNVQSTLSQIENAISDVMGKPLGYIMSNYDYQKNLRFGGSNEAYCFVRITSIGGINRSNNSALADQITKLLVSNLNVKSRRIYVEFRDCSAQNFAFSGSLFG</sequence>
<dbReference type="InterPro" id="IPR014347">
    <property type="entry name" value="Tautomerase/MIF_sf"/>
</dbReference>
<keyword evidence="4" id="KW-0964">Secreted</keyword>
<comment type="catalytic activity">
    <reaction evidence="7">
        <text>L-dopachrome = 5,6-dihydroxyindole-2-carboxylate</text>
        <dbReference type="Rhea" id="RHEA:13041"/>
        <dbReference type="ChEBI" id="CHEBI:16875"/>
        <dbReference type="ChEBI" id="CHEBI:57509"/>
        <dbReference type="EC" id="5.3.3.12"/>
    </reaction>
</comment>
<evidence type="ECO:0000256" key="6">
    <source>
        <dbReference type="ARBA" id="ARBA00036735"/>
    </source>
</evidence>
<comment type="catalytic activity">
    <reaction evidence="6">
        <text>3-phenylpyruvate = enol-phenylpyruvate</text>
        <dbReference type="Rhea" id="RHEA:17097"/>
        <dbReference type="ChEBI" id="CHEBI:16815"/>
        <dbReference type="ChEBI" id="CHEBI:18005"/>
        <dbReference type="EC" id="5.3.2.1"/>
    </reaction>
</comment>
<dbReference type="GO" id="GO:0004167">
    <property type="term" value="F:dopachrome isomerase activity"/>
    <property type="evidence" value="ECO:0007669"/>
    <property type="project" value="UniProtKB-EC"/>
</dbReference>
<dbReference type="PANTHER" id="PTHR11954:SF6">
    <property type="entry name" value="MACROPHAGE MIGRATION INHIBITORY FACTOR"/>
    <property type="match status" value="1"/>
</dbReference>
<evidence type="ECO:0000256" key="1">
    <source>
        <dbReference type="ARBA" id="ARBA00004613"/>
    </source>
</evidence>
<dbReference type="Proteomes" id="UP000030690">
    <property type="component" value="Unassembled WGS sequence"/>
</dbReference>
<dbReference type="EMBL" id="KI925120">
    <property type="protein sequence ID" value="ETW17542.1"/>
    <property type="molecule type" value="Genomic_DNA"/>
</dbReference>
<evidence type="ECO:0000256" key="10">
    <source>
        <dbReference type="ARBA" id="ARBA00041631"/>
    </source>
</evidence>
<evidence type="ECO:0000256" key="7">
    <source>
        <dbReference type="ARBA" id="ARBA00036823"/>
    </source>
</evidence>